<organism evidence="2 3">
    <name type="scientific">Mycena albidolilacea</name>
    <dbReference type="NCBI Taxonomy" id="1033008"/>
    <lineage>
        <taxon>Eukaryota</taxon>
        <taxon>Fungi</taxon>
        <taxon>Dikarya</taxon>
        <taxon>Basidiomycota</taxon>
        <taxon>Agaricomycotina</taxon>
        <taxon>Agaricomycetes</taxon>
        <taxon>Agaricomycetidae</taxon>
        <taxon>Agaricales</taxon>
        <taxon>Marasmiineae</taxon>
        <taxon>Mycenaceae</taxon>
        <taxon>Mycena</taxon>
    </lineage>
</organism>
<dbReference type="EMBL" id="JARIHO010000138">
    <property type="protein sequence ID" value="KAJ7301324.1"/>
    <property type="molecule type" value="Genomic_DNA"/>
</dbReference>
<accession>A0AAD7E744</accession>
<evidence type="ECO:0000313" key="2">
    <source>
        <dbReference type="EMBL" id="KAJ7301324.1"/>
    </source>
</evidence>
<dbReference type="SUPFAM" id="SSF49879">
    <property type="entry name" value="SMAD/FHA domain"/>
    <property type="match status" value="1"/>
</dbReference>
<dbReference type="PANTHER" id="PTHR15715:SF37">
    <property type="entry name" value="LD47843P"/>
    <property type="match status" value="1"/>
</dbReference>
<reference evidence="2" key="1">
    <citation type="submission" date="2023-03" db="EMBL/GenBank/DDBJ databases">
        <title>Massive genome expansion in bonnet fungi (Mycena s.s.) driven by repeated elements and novel gene families across ecological guilds.</title>
        <authorList>
            <consortium name="Lawrence Berkeley National Laboratory"/>
            <person name="Harder C.B."/>
            <person name="Miyauchi S."/>
            <person name="Viragh M."/>
            <person name="Kuo A."/>
            <person name="Thoen E."/>
            <person name="Andreopoulos B."/>
            <person name="Lu D."/>
            <person name="Skrede I."/>
            <person name="Drula E."/>
            <person name="Henrissat B."/>
            <person name="Morin E."/>
            <person name="Kohler A."/>
            <person name="Barry K."/>
            <person name="LaButti K."/>
            <person name="Morin E."/>
            <person name="Salamov A."/>
            <person name="Lipzen A."/>
            <person name="Mereny Z."/>
            <person name="Hegedus B."/>
            <person name="Baldrian P."/>
            <person name="Stursova M."/>
            <person name="Weitz H."/>
            <person name="Taylor A."/>
            <person name="Grigoriev I.V."/>
            <person name="Nagy L.G."/>
            <person name="Martin F."/>
            <person name="Kauserud H."/>
        </authorList>
    </citation>
    <scope>NUCLEOTIDE SEQUENCE</scope>
    <source>
        <strain evidence="2">CBHHK002</strain>
    </source>
</reference>
<dbReference type="Proteomes" id="UP001218218">
    <property type="component" value="Unassembled WGS sequence"/>
</dbReference>
<dbReference type="AlphaFoldDB" id="A0AAD7E744"/>
<evidence type="ECO:0000313" key="3">
    <source>
        <dbReference type="Proteomes" id="UP001218218"/>
    </source>
</evidence>
<protein>
    <recommendedName>
        <fullName evidence="1">FHA domain-containing protein</fullName>
    </recommendedName>
</protein>
<dbReference type="Gene3D" id="2.60.200.20">
    <property type="match status" value="1"/>
</dbReference>
<dbReference type="PANTHER" id="PTHR15715">
    <property type="entry name" value="CENTROSOMAL PROTEIN OF 170 KDA"/>
    <property type="match status" value="1"/>
</dbReference>
<dbReference type="GO" id="GO:0005737">
    <property type="term" value="C:cytoplasm"/>
    <property type="evidence" value="ECO:0007669"/>
    <property type="project" value="TreeGrafter"/>
</dbReference>
<dbReference type="InterPro" id="IPR051176">
    <property type="entry name" value="Cent_Immune-Sig_Mod"/>
</dbReference>
<name>A0AAD7E744_9AGAR</name>
<dbReference type="PROSITE" id="PS50006">
    <property type="entry name" value="FHA_DOMAIN"/>
    <property type="match status" value="1"/>
</dbReference>
<gene>
    <name evidence="2" type="ORF">DFH08DRAFT_1090259</name>
</gene>
<dbReference type="InterPro" id="IPR008984">
    <property type="entry name" value="SMAD_FHA_dom_sf"/>
</dbReference>
<sequence length="199" mass="22002">MLSDDGPIPGLYPLPLDDSFFSPKRIPLPPLFRVRVGRQLNQKSAHQEIPDSLNVDNYAQLVIICQLSKIIADSAANGVFESRVLSRQHTEAWVENGWVLIRDVKSLNGTFGNGERLSLEGLESDLYELRSDGVPLLLPKFYLAFRLAFASPLLWLLSKLLGSSITVGVAHTVRMSRLPSEFYVVCARIALAPVTGRTG</sequence>
<dbReference type="Pfam" id="PF00498">
    <property type="entry name" value="FHA"/>
    <property type="match status" value="1"/>
</dbReference>
<keyword evidence="3" id="KW-1185">Reference proteome</keyword>
<feature type="domain" description="FHA" evidence="1">
    <location>
        <begin position="34"/>
        <end position="117"/>
    </location>
</feature>
<proteinExistence type="predicted"/>
<evidence type="ECO:0000259" key="1">
    <source>
        <dbReference type="PROSITE" id="PS50006"/>
    </source>
</evidence>
<dbReference type="InterPro" id="IPR000253">
    <property type="entry name" value="FHA_dom"/>
</dbReference>
<comment type="caution">
    <text evidence="2">The sequence shown here is derived from an EMBL/GenBank/DDBJ whole genome shotgun (WGS) entry which is preliminary data.</text>
</comment>